<dbReference type="RefSeq" id="WP_252167199.1">
    <property type="nucleotide sequence ID" value="NZ_CP084930.1"/>
</dbReference>
<evidence type="ECO:0000256" key="2">
    <source>
        <dbReference type="ARBA" id="ARBA00022448"/>
    </source>
</evidence>
<keyword evidence="8 12" id="KW-0798">TonB box</keyword>
<keyword evidence="6" id="KW-0408">Iron</keyword>
<evidence type="ECO:0000259" key="15">
    <source>
        <dbReference type="Pfam" id="PF07715"/>
    </source>
</evidence>
<keyword evidence="16" id="KW-0675">Receptor</keyword>
<evidence type="ECO:0000259" key="14">
    <source>
        <dbReference type="Pfam" id="PF00593"/>
    </source>
</evidence>
<proteinExistence type="inferred from homology"/>
<keyword evidence="2 11" id="KW-0813">Transport</keyword>
<evidence type="ECO:0000256" key="13">
    <source>
        <dbReference type="SAM" id="SignalP"/>
    </source>
</evidence>
<dbReference type="PANTHER" id="PTHR32552:SF81">
    <property type="entry name" value="TONB-DEPENDENT OUTER MEMBRANE RECEPTOR"/>
    <property type="match status" value="1"/>
</dbReference>
<feature type="signal peptide" evidence="13">
    <location>
        <begin position="1"/>
        <end position="15"/>
    </location>
</feature>
<accession>A0ABY4X8Z6</accession>
<feature type="chain" id="PRO_5045385987" evidence="13">
    <location>
        <begin position="16"/>
        <end position="791"/>
    </location>
</feature>
<reference evidence="16" key="1">
    <citation type="journal article" date="2022" name="Toxins">
        <title>Genomic Analysis of Sphingopyxis sp. USTB-05 for Biodegrading Cyanobacterial Hepatotoxins.</title>
        <authorList>
            <person name="Liu C."/>
            <person name="Xu Q."/>
            <person name="Zhao Z."/>
            <person name="Zhang H."/>
            <person name="Liu X."/>
            <person name="Yin C."/>
            <person name="Liu Y."/>
            <person name="Yan H."/>
        </authorList>
    </citation>
    <scope>NUCLEOTIDE SEQUENCE</scope>
    <source>
        <strain evidence="16">NBD5</strain>
    </source>
</reference>
<evidence type="ECO:0000256" key="4">
    <source>
        <dbReference type="ARBA" id="ARBA00022496"/>
    </source>
</evidence>
<dbReference type="EMBL" id="CP084930">
    <property type="protein sequence ID" value="USI73389.1"/>
    <property type="molecule type" value="Genomic_DNA"/>
</dbReference>
<dbReference type="PROSITE" id="PS52016">
    <property type="entry name" value="TONB_DEPENDENT_REC_3"/>
    <property type="match status" value="1"/>
</dbReference>
<evidence type="ECO:0000256" key="11">
    <source>
        <dbReference type="PROSITE-ProRule" id="PRU01360"/>
    </source>
</evidence>
<dbReference type="InterPro" id="IPR039426">
    <property type="entry name" value="TonB-dep_rcpt-like"/>
</dbReference>
<dbReference type="SUPFAM" id="SSF56935">
    <property type="entry name" value="Porins"/>
    <property type="match status" value="1"/>
</dbReference>
<evidence type="ECO:0000256" key="1">
    <source>
        <dbReference type="ARBA" id="ARBA00004571"/>
    </source>
</evidence>
<dbReference type="Proteomes" id="UP001056937">
    <property type="component" value="Chromosome 1"/>
</dbReference>
<evidence type="ECO:0000256" key="3">
    <source>
        <dbReference type="ARBA" id="ARBA00022452"/>
    </source>
</evidence>
<evidence type="ECO:0000313" key="17">
    <source>
        <dbReference type="Proteomes" id="UP001056937"/>
    </source>
</evidence>
<evidence type="ECO:0000256" key="12">
    <source>
        <dbReference type="RuleBase" id="RU003357"/>
    </source>
</evidence>
<evidence type="ECO:0000256" key="10">
    <source>
        <dbReference type="ARBA" id="ARBA00023237"/>
    </source>
</evidence>
<organism evidence="16 17">
    <name type="scientific">Sphingomonas morindae</name>
    <dbReference type="NCBI Taxonomy" id="1541170"/>
    <lineage>
        <taxon>Bacteria</taxon>
        <taxon>Pseudomonadati</taxon>
        <taxon>Pseudomonadota</taxon>
        <taxon>Alphaproteobacteria</taxon>
        <taxon>Sphingomonadales</taxon>
        <taxon>Sphingomonadaceae</taxon>
        <taxon>Sphingomonas</taxon>
    </lineage>
</organism>
<comment type="subcellular location">
    <subcellularLocation>
        <location evidence="1 11">Cell outer membrane</location>
        <topology evidence="1 11">Multi-pass membrane protein</topology>
    </subcellularLocation>
</comment>
<keyword evidence="7" id="KW-0406">Ion transport</keyword>
<gene>
    <name evidence="16" type="ORF">LHA26_02585</name>
</gene>
<feature type="domain" description="TonB-dependent receptor-like beta-barrel" evidence="14">
    <location>
        <begin position="288"/>
        <end position="754"/>
    </location>
</feature>
<keyword evidence="3 11" id="KW-1134">Transmembrane beta strand</keyword>
<evidence type="ECO:0000256" key="6">
    <source>
        <dbReference type="ARBA" id="ARBA00023004"/>
    </source>
</evidence>
<evidence type="ECO:0000256" key="8">
    <source>
        <dbReference type="ARBA" id="ARBA00023077"/>
    </source>
</evidence>
<name>A0ABY4X8Z6_9SPHN</name>
<keyword evidence="13" id="KW-0732">Signal</keyword>
<comment type="similarity">
    <text evidence="11 12">Belongs to the TonB-dependent receptor family.</text>
</comment>
<protein>
    <submittedName>
        <fullName evidence="16">TonB-dependent receptor</fullName>
    </submittedName>
</protein>
<keyword evidence="5 11" id="KW-0812">Transmembrane</keyword>
<dbReference type="Gene3D" id="2.40.170.20">
    <property type="entry name" value="TonB-dependent receptor, beta-barrel domain"/>
    <property type="match status" value="1"/>
</dbReference>
<keyword evidence="10 11" id="KW-0998">Cell outer membrane</keyword>
<dbReference type="InterPro" id="IPR036942">
    <property type="entry name" value="Beta-barrel_TonB_sf"/>
</dbReference>
<dbReference type="Pfam" id="PF00593">
    <property type="entry name" value="TonB_dep_Rec_b-barrel"/>
    <property type="match status" value="1"/>
</dbReference>
<dbReference type="PANTHER" id="PTHR32552">
    <property type="entry name" value="FERRICHROME IRON RECEPTOR-RELATED"/>
    <property type="match status" value="1"/>
</dbReference>
<feature type="domain" description="TonB-dependent receptor plug" evidence="15">
    <location>
        <begin position="53"/>
        <end position="165"/>
    </location>
</feature>
<keyword evidence="17" id="KW-1185">Reference proteome</keyword>
<evidence type="ECO:0000256" key="5">
    <source>
        <dbReference type="ARBA" id="ARBA00022692"/>
    </source>
</evidence>
<sequence length="791" mass="84329">MAAALMMALDASAGAAAPAPVAAPTGDAADAGADPAPGLAPVIVTARRRAEDAQRVPAALSVVGGALLDQSYTTNPQGLTELIPSLTYSSANPRNTALTIRGLGSSVVAVSQSNDGLEPGVGFYVDQVYHARPATAAFDFADIEQVEELRGPQGTLFGKNSTAGAINITSRAPSFTRGGFAELSYGSYNYVQARGWVTGPLTDTLAFRLSGVSTRRDGVLHNVRTDSDTNTLGAQALRAQLLFRPSERFKARLIADFTNFQADCCTQVFLRVGQSLRPASRQFGGAQGLAAQFNYQPASTNPYDRETDIDGRVESDTNEGGVSLAADWSLGGATLTSISAWRFWNWDAENDRDYTGLPVQLSQHIPSRQDQYSQEIRLASDGTRRLGYVVGLYAFYQRITGRPISIYGPAAARYLIGTTTGAAATPVPAALLDGYAQDGHTDFRTQSYAAFGEANYRLLRDVTLTGGLRYTYEDKQGDYATTVSGGLATTNAALLAARLSVLRPQAYHATDHDGSVSGRANIAWQIRPTLLAYASVARGFKSGGINMSGLPLDAANQPVLATAVVRPERNTSYEAGLKARLIGNRLVFNLDGFYTRVHDFQATIVDSSQTVALRGYLSNIPEVTVKGVEADLVAQPLADLALRGGLAYADGRYTRYPAGPCPLELQGTATTACDLSGRRLASLPRLAVTAGLDYARPLGTGAVTLHVDTAWRTGFNGDPSLSRYTYIKGYNLTNASLGYRFRSGMEVLVFARNLFNANYIQNLTIQAGNSGLILATPSDPRVVGVTLRVRS</sequence>
<evidence type="ECO:0000313" key="16">
    <source>
        <dbReference type="EMBL" id="USI73389.1"/>
    </source>
</evidence>
<dbReference type="Pfam" id="PF07715">
    <property type="entry name" value="Plug"/>
    <property type="match status" value="1"/>
</dbReference>
<evidence type="ECO:0000256" key="7">
    <source>
        <dbReference type="ARBA" id="ARBA00023065"/>
    </source>
</evidence>
<dbReference type="InterPro" id="IPR012910">
    <property type="entry name" value="Plug_dom"/>
</dbReference>
<evidence type="ECO:0000256" key="9">
    <source>
        <dbReference type="ARBA" id="ARBA00023136"/>
    </source>
</evidence>
<dbReference type="InterPro" id="IPR000531">
    <property type="entry name" value="Beta-barrel_TonB"/>
</dbReference>
<keyword evidence="4" id="KW-0410">Iron transport</keyword>
<keyword evidence="9 11" id="KW-0472">Membrane</keyword>